<dbReference type="EMBL" id="JAVFHQ010000002">
    <property type="protein sequence ID" value="KAK4550387.1"/>
    <property type="molecule type" value="Genomic_DNA"/>
</dbReference>
<comment type="caution">
    <text evidence="2">The sequence shown here is derived from an EMBL/GenBank/DDBJ whole genome shotgun (WGS) entry which is preliminary data.</text>
</comment>
<reference evidence="2 3" key="1">
    <citation type="submission" date="2021-11" db="EMBL/GenBank/DDBJ databases">
        <title>Black yeast isolated from Biological Soil Crust.</title>
        <authorList>
            <person name="Kurbessoian T."/>
        </authorList>
    </citation>
    <scope>NUCLEOTIDE SEQUENCE [LARGE SCALE GENOMIC DNA]</scope>
    <source>
        <strain evidence="2 3">CCFEE 5522</strain>
    </source>
</reference>
<sequence>MNNNNNNNNNAQEAPEDIHALHALYAALQLEASPQRQLNFLALVRAWLLRYTPPHYTQQQQQQRQRQRQRLPLCPATLDISVLLDDATLAFLLTFGPRLWPDEVGGDGDGDGGGRGHLLREGYLTYERDFTRRRRRRRRRVGGEGEAGLGGGSDPGDPCGSGDANGLVNVDVDAELLYAARFGPGLPARQALRMYFARVNGMGYRPGRREEGRGEGEVRAEEEKEEEGRRRISMYCSGGSCGRLDRRGVATMGHARNARTSGLSGIRSRGRADSTCCPLLPRREKFGLNKPRNR</sequence>
<proteinExistence type="predicted"/>
<accession>A0AAV9JXC5</accession>
<name>A0AAV9JXC5_9PEZI</name>
<protein>
    <submittedName>
        <fullName evidence="2">Uncharacterized protein</fullName>
    </submittedName>
</protein>
<gene>
    <name evidence="2" type="ORF">LTR36_003354</name>
</gene>
<feature type="region of interest" description="Disordered" evidence="1">
    <location>
        <begin position="135"/>
        <end position="162"/>
    </location>
</feature>
<feature type="compositionally biased region" description="Gly residues" evidence="1">
    <location>
        <begin position="144"/>
        <end position="154"/>
    </location>
</feature>
<evidence type="ECO:0000313" key="3">
    <source>
        <dbReference type="Proteomes" id="UP001324427"/>
    </source>
</evidence>
<keyword evidence="3" id="KW-1185">Reference proteome</keyword>
<evidence type="ECO:0000313" key="2">
    <source>
        <dbReference type="EMBL" id="KAK4550387.1"/>
    </source>
</evidence>
<evidence type="ECO:0000256" key="1">
    <source>
        <dbReference type="SAM" id="MobiDB-lite"/>
    </source>
</evidence>
<dbReference type="Proteomes" id="UP001324427">
    <property type="component" value="Unassembled WGS sequence"/>
</dbReference>
<dbReference type="AlphaFoldDB" id="A0AAV9JXC5"/>
<organism evidence="2 3">
    <name type="scientific">Oleoguttula mirabilis</name>
    <dbReference type="NCBI Taxonomy" id="1507867"/>
    <lineage>
        <taxon>Eukaryota</taxon>
        <taxon>Fungi</taxon>
        <taxon>Dikarya</taxon>
        <taxon>Ascomycota</taxon>
        <taxon>Pezizomycotina</taxon>
        <taxon>Dothideomycetes</taxon>
        <taxon>Dothideomycetidae</taxon>
        <taxon>Mycosphaerellales</taxon>
        <taxon>Teratosphaeriaceae</taxon>
        <taxon>Oleoguttula</taxon>
    </lineage>
</organism>